<dbReference type="STRING" id="1210090.GCA_001613185_01635"/>
<keyword evidence="3" id="KW-1185">Reference proteome</keyword>
<evidence type="ECO:0000313" key="3">
    <source>
        <dbReference type="Proteomes" id="UP000252586"/>
    </source>
</evidence>
<evidence type="ECO:0000256" key="1">
    <source>
        <dbReference type="SAM" id="SignalP"/>
    </source>
</evidence>
<gene>
    <name evidence="2" type="ORF">DFR74_10557</name>
</gene>
<reference evidence="2 3" key="1">
    <citation type="submission" date="2018-06" db="EMBL/GenBank/DDBJ databases">
        <title>Genomic Encyclopedia of Type Strains, Phase IV (KMG-IV): sequencing the most valuable type-strain genomes for metagenomic binning, comparative biology and taxonomic classification.</title>
        <authorList>
            <person name="Goeker M."/>
        </authorList>
    </citation>
    <scope>NUCLEOTIDE SEQUENCE [LARGE SCALE GENOMIC DNA]</scope>
    <source>
        <strain evidence="2 3">DSM 44599</strain>
    </source>
</reference>
<feature type="signal peptide" evidence="1">
    <location>
        <begin position="1"/>
        <end position="30"/>
    </location>
</feature>
<evidence type="ECO:0000313" key="2">
    <source>
        <dbReference type="EMBL" id="RBO90655.1"/>
    </source>
</evidence>
<comment type="caution">
    <text evidence="2">The sequence shown here is derived from an EMBL/GenBank/DDBJ whole genome shotgun (WGS) entry which is preliminary data.</text>
</comment>
<feature type="chain" id="PRO_5016860761" evidence="1">
    <location>
        <begin position="31"/>
        <end position="69"/>
    </location>
</feature>
<organism evidence="2 3">
    <name type="scientific">Nocardia puris</name>
    <dbReference type="NCBI Taxonomy" id="208602"/>
    <lineage>
        <taxon>Bacteria</taxon>
        <taxon>Bacillati</taxon>
        <taxon>Actinomycetota</taxon>
        <taxon>Actinomycetes</taxon>
        <taxon>Mycobacteriales</taxon>
        <taxon>Nocardiaceae</taxon>
        <taxon>Nocardia</taxon>
    </lineage>
</organism>
<dbReference type="Proteomes" id="UP000252586">
    <property type="component" value="Unassembled WGS sequence"/>
</dbReference>
<dbReference type="RefSeq" id="WP_147265839.1">
    <property type="nucleotide sequence ID" value="NZ_CP107943.1"/>
</dbReference>
<proteinExistence type="predicted"/>
<name>A0A366DL41_9NOCA</name>
<dbReference type="AlphaFoldDB" id="A0A366DL41"/>
<keyword evidence="1" id="KW-0732">Signal</keyword>
<accession>A0A366DL41</accession>
<protein>
    <submittedName>
        <fullName evidence="2">Uncharacterized protein</fullName>
    </submittedName>
</protein>
<sequence>MFQIRTMARATVAAGIVGAAVLSGSGMAAAAPAAEPPRAEAIECRPDTAYLLSCFLEALTLGSSSLSAK</sequence>
<dbReference type="EMBL" id="QNRE01000005">
    <property type="protein sequence ID" value="RBO90655.1"/>
    <property type="molecule type" value="Genomic_DNA"/>
</dbReference>